<keyword evidence="2" id="KW-0813">Transport</keyword>
<dbReference type="InterPro" id="IPR011701">
    <property type="entry name" value="MFS"/>
</dbReference>
<dbReference type="EMBL" id="JACDXW010000001">
    <property type="protein sequence ID" value="MCB5362621.1"/>
    <property type="molecule type" value="Genomic_DNA"/>
</dbReference>
<keyword evidence="10" id="KW-1185">Reference proteome</keyword>
<feature type="transmembrane region" description="Helical" evidence="7">
    <location>
        <begin position="262"/>
        <end position="279"/>
    </location>
</feature>
<comment type="caution">
    <text evidence="9">The sequence shown here is derived from an EMBL/GenBank/DDBJ whole genome shotgun (WGS) entry which is preliminary data.</text>
</comment>
<evidence type="ECO:0000256" key="6">
    <source>
        <dbReference type="ARBA" id="ARBA00023136"/>
    </source>
</evidence>
<evidence type="ECO:0000256" key="2">
    <source>
        <dbReference type="ARBA" id="ARBA00022448"/>
    </source>
</evidence>
<sequence>MSMRERWWILAVVSSALLLIVIDMTVLYTALPRLTHDLHATASEKLWIINAYGLVVSGLLLGAGALGDRLGHKRLFCWGLVVFGCASLFAAFSPSASTLIGARALLAIGAAMMMPSTLSIIRLVFEDDGERALAIGIWAAVASGGAALGPIVGGLLLEYFWWGSVFLINVPIVVVAWLLAWRLIPSLPGDLSRRWDWKGSLLVMIGLIGLAHGIKSLAQPSPSLVSVLLALGVGVACLAWFVRAQRRQADPMLDLSLFRMPLFNCAVIAALVAAAGLVGMELMFTQRLQLVLDYSPLQAAMYLLPLPLASFVSGPLAGRLLPAVGGLRLLVWAQLICAAGLGGYIWSLGLPVWVQQVWLLVLGAGLGATMTAASHSIMMGAPPERAGVAASVEEVSYELGGAIGITLFGTVASALYSLTLRLPQGVPESVQVRDSLDEALAVAESLPAELAAVVLEQARLAFDNGYFATLAMSVLMYLLAGAYAWYRYKGLSRLSAGELGKNR</sequence>
<feature type="transmembrane region" description="Helical" evidence="7">
    <location>
        <begin position="46"/>
        <end position="66"/>
    </location>
</feature>
<keyword evidence="4 7" id="KW-0812">Transmembrane</keyword>
<evidence type="ECO:0000256" key="3">
    <source>
        <dbReference type="ARBA" id="ARBA00022475"/>
    </source>
</evidence>
<gene>
    <name evidence="9" type="ORF">H0484_02480</name>
</gene>
<evidence type="ECO:0000259" key="8">
    <source>
        <dbReference type="PROSITE" id="PS50850"/>
    </source>
</evidence>
<feature type="transmembrane region" description="Helical" evidence="7">
    <location>
        <begin position="104"/>
        <end position="125"/>
    </location>
</feature>
<evidence type="ECO:0000313" key="10">
    <source>
        <dbReference type="Proteomes" id="UP000776983"/>
    </source>
</evidence>
<dbReference type="PANTHER" id="PTHR42718:SF47">
    <property type="entry name" value="METHYL VIOLOGEN RESISTANCE PROTEIN SMVA"/>
    <property type="match status" value="1"/>
</dbReference>
<proteinExistence type="predicted"/>
<keyword evidence="6 7" id="KW-0472">Membrane</keyword>
<dbReference type="Gene3D" id="1.20.1720.10">
    <property type="entry name" value="Multidrug resistance protein D"/>
    <property type="match status" value="1"/>
</dbReference>
<dbReference type="PROSITE" id="PS50850">
    <property type="entry name" value="MFS"/>
    <property type="match status" value="1"/>
</dbReference>
<feature type="transmembrane region" description="Helical" evidence="7">
    <location>
        <begin position="399"/>
        <end position="418"/>
    </location>
</feature>
<dbReference type="CDD" id="cd17321">
    <property type="entry name" value="MFS_MMR_MDR_like"/>
    <property type="match status" value="1"/>
</dbReference>
<feature type="transmembrane region" description="Helical" evidence="7">
    <location>
        <begin position="7"/>
        <end position="31"/>
    </location>
</feature>
<evidence type="ECO:0000256" key="4">
    <source>
        <dbReference type="ARBA" id="ARBA00022692"/>
    </source>
</evidence>
<feature type="transmembrane region" description="Helical" evidence="7">
    <location>
        <begin position="75"/>
        <end position="92"/>
    </location>
</feature>
<dbReference type="InterPro" id="IPR036259">
    <property type="entry name" value="MFS_trans_sf"/>
</dbReference>
<evidence type="ECO:0000256" key="5">
    <source>
        <dbReference type="ARBA" id="ARBA00022989"/>
    </source>
</evidence>
<feature type="transmembrane region" description="Helical" evidence="7">
    <location>
        <begin position="299"/>
        <end position="317"/>
    </location>
</feature>
<dbReference type="Gene3D" id="1.20.1250.20">
    <property type="entry name" value="MFS general substrate transporter like domains"/>
    <property type="match status" value="1"/>
</dbReference>
<comment type="subcellular location">
    <subcellularLocation>
        <location evidence="1">Cell membrane</location>
        <topology evidence="1">Multi-pass membrane protein</topology>
    </subcellularLocation>
</comment>
<dbReference type="Pfam" id="PF07690">
    <property type="entry name" value="MFS_1"/>
    <property type="match status" value="1"/>
</dbReference>
<dbReference type="Proteomes" id="UP000776983">
    <property type="component" value="Unassembled WGS sequence"/>
</dbReference>
<evidence type="ECO:0000313" key="9">
    <source>
        <dbReference type="EMBL" id="MCB5362621.1"/>
    </source>
</evidence>
<dbReference type="PANTHER" id="PTHR42718">
    <property type="entry name" value="MAJOR FACILITATOR SUPERFAMILY MULTIDRUG TRANSPORTER MFSC"/>
    <property type="match status" value="1"/>
</dbReference>
<keyword evidence="3" id="KW-1003">Cell membrane</keyword>
<feature type="transmembrane region" description="Helical" evidence="7">
    <location>
        <begin position="201"/>
        <end position="218"/>
    </location>
</feature>
<evidence type="ECO:0000256" key="1">
    <source>
        <dbReference type="ARBA" id="ARBA00004651"/>
    </source>
</evidence>
<feature type="transmembrane region" description="Helical" evidence="7">
    <location>
        <begin position="224"/>
        <end position="242"/>
    </location>
</feature>
<feature type="transmembrane region" description="Helical" evidence="7">
    <location>
        <begin position="465"/>
        <end position="486"/>
    </location>
</feature>
<keyword evidence="5 7" id="KW-1133">Transmembrane helix</keyword>
<feature type="transmembrane region" description="Helical" evidence="7">
    <location>
        <begin position="358"/>
        <end position="378"/>
    </location>
</feature>
<name>A0ABS8C9B3_9BURK</name>
<feature type="transmembrane region" description="Helical" evidence="7">
    <location>
        <begin position="159"/>
        <end position="180"/>
    </location>
</feature>
<dbReference type="PRINTS" id="PR01036">
    <property type="entry name" value="TCRTETB"/>
</dbReference>
<protein>
    <submittedName>
        <fullName evidence="9">MFS transporter</fullName>
    </submittedName>
</protein>
<dbReference type="InterPro" id="IPR020846">
    <property type="entry name" value="MFS_dom"/>
</dbReference>
<feature type="domain" description="Major facilitator superfamily (MFS) profile" evidence="8">
    <location>
        <begin position="9"/>
        <end position="489"/>
    </location>
</feature>
<accession>A0ABS8C9B3</accession>
<feature type="transmembrane region" description="Helical" evidence="7">
    <location>
        <begin position="132"/>
        <end position="153"/>
    </location>
</feature>
<reference evidence="9 10" key="1">
    <citation type="submission" date="2020-07" db="EMBL/GenBank/DDBJ databases">
        <title>Pusillimonas sp. nov., isolated from poultry manure in Taiwan.</title>
        <authorList>
            <person name="Lin S.-Y."/>
            <person name="Tang Y.-S."/>
            <person name="Young C.-C."/>
        </authorList>
    </citation>
    <scope>NUCLEOTIDE SEQUENCE [LARGE SCALE GENOMIC DNA]</scope>
    <source>
        <strain evidence="9 10">CC-YST705</strain>
    </source>
</reference>
<dbReference type="SUPFAM" id="SSF103473">
    <property type="entry name" value="MFS general substrate transporter"/>
    <property type="match status" value="1"/>
</dbReference>
<organism evidence="9 10">
    <name type="scientific">Mesopusillimonas faecipullorum</name>
    <dbReference type="NCBI Taxonomy" id="2755040"/>
    <lineage>
        <taxon>Bacteria</taxon>
        <taxon>Pseudomonadati</taxon>
        <taxon>Pseudomonadota</taxon>
        <taxon>Betaproteobacteria</taxon>
        <taxon>Burkholderiales</taxon>
        <taxon>Alcaligenaceae</taxon>
        <taxon>Mesopusillimonas</taxon>
    </lineage>
</organism>
<feature type="transmembrane region" description="Helical" evidence="7">
    <location>
        <begin position="329"/>
        <end position="346"/>
    </location>
</feature>
<evidence type="ECO:0000256" key="7">
    <source>
        <dbReference type="SAM" id="Phobius"/>
    </source>
</evidence>